<dbReference type="AlphaFoldDB" id="A0A0D0L5L8"/>
<dbReference type="OrthoDB" id="8115937at2"/>
<keyword evidence="1" id="KW-0175">Coiled coil</keyword>
<evidence type="ECO:0000313" key="3">
    <source>
        <dbReference type="Proteomes" id="UP000035017"/>
    </source>
</evidence>
<dbReference type="EMBL" id="JXQV01000003">
    <property type="protein sequence ID" value="KIQ05045.1"/>
    <property type="molecule type" value="Genomic_DNA"/>
</dbReference>
<dbReference type="InterPro" id="IPR008840">
    <property type="entry name" value="Sipho_Gp157"/>
</dbReference>
<accession>A0A0D0L5L8</accession>
<evidence type="ECO:0008006" key="4">
    <source>
        <dbReference type="Google" id="ProtNLM"/>
    </source>
</evidence>
<feature type="coiled-coil region" evidence="1">
    <location>
        <begin position="66"/>
        <end position="93"/>
    </location>
</feature>
<protein>
    <recommendedName>
        <fullName evidence="4">Siphovirus Gp157 family protein</fullName>
    </recommendedName>
</protein>
<dbReference type="Pfam" id="PF05565">
    <property type="entry name" value="Sipho_Gp157"/>
    <property type="match status" value="1"/>
</dbReference>
<proteinExistence type="predicted"/>
<name>A0A0D0L5L8_AGRTU</name>
<sequence length="173" mass="18558">MIKPANDNFLAANVANLEADFASLLTSFPELADDDTLRADVLEGETNFHAVLTRIVNSERDADSLAKAVAGRISDLQARKSRAERRKEAMRSLMFKLLKAAGVPRVPLAEATISIGKKAGSVEIIDEALLPKAYVRVSTSPDKTAIKEALQAGKKVRGAKMGEAGEQLSVRVA</sequence>
<reference evidence="2 3" key="1">
    <citation type="submission" date="2014-12" db="EMBL/GenBank/DDBJ databases">
        <title>16Stimator: statistical estimation of ribosomal gene copy numbers from draft genome assemblies.</title>
        <authorList>
            <person name="Perisin M.A."/>
            <person name="Vetter M."/>
            <person name="Gilbert J.A."/>
            <person name="Bergelson J."/>
        </authorList>
    </citation>
    <scope>NUCLEOTIDE SEQUENCE [LARGE SCALE GENOMIC DNA]</scope>
    <source>
        <strain evidence="2 3">MEJ076</strain>
    </source>
</reference>
<gene>
    <name evidence="2" type="ORF">RU07_02270</name>
</gene>
<dbReference type="Proteomes" id="UP000035017">
    <property type="component" value="Unassembled WGS sequence"/>
</dbReference>
<evidence type="ECO:0000313" key="2">
    <source>
        <dbReference type="EMBL" id="KIQ05045.1"/>
    </source>
</evidence>
<evidence type="ECO:0000256" key="1">
    <source>
        <dbReference type="SAM" id="Coils"/>
    </source>
</evidence>
<organism evidence="2 3">
    <name type="scientific">Agrobacterium tumefaciens</name>
    <dbReference type="NCBI Taxonomy" id="358"/>
    <lineage>
        <taxon>Bacteria</taxon>
        <taxon>Pseudomonadati</taxon>
        <taxon>Pseudomonadota</taxon>
        <taxon>Alphaproteobacteria</taxon>
        <taxon>Hyphomicrobiales</taxon>
        <taxon>Rhizobiaceae</taxon>
        <taxon>Rhizobium/Agrobacterium group</taxon>
        <taxon>Agrobacterium</taxon>
        <taxon>Agrobacterium tumefaciens complex</taxon>
    </lineage>
</organism>
<comment type="caution">
    <text evidence="2">The sequence shown here is derived from an EMBL/GenBank/DDBJ whole genome shotgun (WGS) entry which is preliminary data.</text>
</comment>